<evidence type="ECO:0000313" key="3">
    <source>
        <dbReference type="Proteomes" id="UP001652660"/>
    </source>
</evidence>
<dbReference type="PANTHER" id="PTHR46619:SF2">
    <property type="entry name" value="XS DOMAIN PROTEIN"/>
    <property type="match status" value="1"/>
</dbReference>
<dbReference type="InterPro" id="IPR005380">
    <property type="entry name" value="XS_domain"/>
</dbReference>
<accession>A0A6P6U0J5</accession>
<feature type="compositionally biased region" description="Polar residues" evidence="1">
    <location>
        <begin position="674"/>
        <end position="694"/>
    </location>
</feature>
<feature type="region of interest" description="Disordered" evidence="1">
    <location>
        <begin position="487"/>
        <end position="516"/>
    </location>
</feature>
<organism evidence="3 4">
    <name type="scientific">Coffea arabica</name>
    <name type="common">Arabian coffee</name>
    <dbReference type="NCBI Taxonomy" id="13443"/>
    <lineage>
        <taxon>Eukaryota</taxon>
        <taxon>Viridiplantae</taxon>
        <taxon>Streptophyta</taxon>
        <taxon>Embryophyta</taxon>
        <taxon>Tracheophyta</taxon>
        <taxon>Spermatophyta</taxon>
        <taxon>Magnoliopsida</taxon>
        <taxon>eudicotyledons</taxon>
        <taxon>Gunneridae</taxon>
        <taxon>Pentapetalae</taxon>
        <taxon>asterids</taxon>
        <taxon>lamiids</taxon>
        <taxon>Gentianales</taxon>
        <taxon>Rubiaceae</taxon>
        <taxon>Ixoroideae</taxon>
        <taxon>Gardenieae complex</taxon>
        <taxon>Bertiereae - Coffeeae clade</taxon>
        <taxon>Coffeeae</taxon>
        <taxon>Coffea</taxon>
    </lineage>
</organism>
<protein>
    <submittedName>
        <fullName evidence="4">Uncharacterized protein LOC113706368</fullName>
    </submittedName>
</protein>
<evidence type="ECO:0000259" key="2">
    <source>
        <dbReference type="Pfam" id="PF03468"/>
    </source>
</evidence>
<feature type="compositionally biased region" description="Basic and acidic residues" evidence="1">
    <location>
        <begin position="46"/>
        <end position="108"/>
    </location>
</feature>
<feature type="region of interest" description="Disordered" evidence="1">
    <location>
        <begin position="750"/>
        <end position="782"/>
    </location>
</feature>
<name>A0A6P6U0J5_COFAR</name>
<dbReference type="InterPro" id="IPR038588">
    <property type="entry name" value="XS_domain_sf"/>
</dbReference>
<dbReference type="Gene3D" id="3.30.70.2890">
    <property type="entry name" value="XS domain"/>
    <property type="match status" value="1"/>
</dbReference>
<evidence type="ECO:0000313" key="4">
    <source>
        <dbReference type="RefSeq" id="XP_027084063.1"/>
    </source>
</evidence>
<feature type="compositionally biased region" description="Basic and acidic residues" evidence="1">
    <location>
        <begin position="157"/>
        <end position="177"/>
    </location>
</feature>
<dbReference type="PANTHER" id="PTHR46619">
    <property type="entry name" value="RNA RECOGNITION MOTIF XS DOMAIN PROTEIN-RELATED"/>
    <property type="match status" value="1"/>
</dbReference>
<dbReference type="GO" id="GO:0031047">
    <property type="term" value="P:regulatory ncRNA-mediated gene silencing"/>
    <property type="evidence" value="ECO:0007669"/>
    <property type="project" value="InterPro"/>
</dbReference>
<feature type="region of interest" description="Disordered" evidence="1">
    <location>
        <begin position="402"/>
        <end position="422"/>
    </location>
</feature>
<keyword evidence="3" id="KW-1185">Reference proteome</keyword>
<evidence type="ECO:0000313" key="5">
    <source>
        <dbReference type="RefSeq" id="XP_071913916.1"/>
    </source>
</evidence>
<dbReference type="RefSeq" id="XP_027084063.1">
    <property type="nucleotide sequence ID" value="XM_027228262.1"/>
</dbReference>
<feature type="domain" description="XS" evidence="2">
    <location>
        <begin position="892"/>
        <end position="1013"/>
    </location>
</feature>
<dbReference type="GeneID" id="113706368"/>
<gene>
    <name evidence="4 5" type="primary">LOC113706368</name>
</gene>
<evidence type="ECO:0000256" key="1">
    <source>
        <dbReference type="SAM" id="MobiDB-lite"/>
    </source>
</evidence>
<sequence length="1042" mass="117641">MMRDRRYGGDRFRSPTPPPRRLSPPRPPARLRDRRYSPPPARRRHNMDVEDERRDGGGHSRRDYDRYHEKSFDRGGREYERNFSRGDRGNEREYDRNFSQGDRDKDRSFSCGGGDGDNGRRFSRGDGDGDTFRSFSRGGRGMRISDYSGGGGGGGGGDRDRVRDYGDRERDRDDGRSRSMHQSSGSGEYTRRVYESNERTSSKFRWDPLFSETRKSDGFKSSLDNGVVGRGVRTDLEYDYKRHKYFDKGYDGLVLDSKPLLVEAERGRDYSTSTYPMNISFPTKSSGHVDTFGSGMSTSSHYSINCLHKGEDFHFHAKFDSEKLVKDRPVLRDPLARESYKDKPLTYSNMDTDYMVPSSRLKDFDPVHLGSFKEDIPPALRDELRIPSGGIRITTGVETNSIGYDGRRQKSRTRSPVDHEGRLREFKSYSRSYLGAAEESRMDNAYPLVGSSNGGGTLPRSIDSYGKSLGIGEDYRSQDSSRLGILEGDESSHQGYSRGSRMLDHHPASLGHPISDHYDAQQSFHARKKDVDDQGYGSAQPKYEREIYHGLESSRVGEHNHDLEIAHGPRSHHRRSDVLPSREYDPLLDDTDGGSHEKLVLGNMNLSKPSKNRLKRKHAEKQFIQHGSTSYDLGDAREPWDDNVDSNIPSRSLKVGNSGYGKSRRTLNMAAHHQSPSGTNTFSSSVHTRKTQISGPRDIKKRLGPVAEKVHVSQRLAKKYKPSLRKRLGPGPQKNRVTLPWLKNLNAANLPRIQDGSGGSDHDQGEDPQAENVTLAKPEPPEKSEDFKQLVNIAFFKFVKQLNDTPAKRRKYKERAISGSLKCIVCRSQEEFVGTEGLATHAFTSQEIGLRSRHLGFHKALCALMGWKSAEKPNVTWSPEMLSDAENLTLKEDLILWPPVVIIHNGTIGNKSPDQQVIVSIEELETKLREMGFGDKTKVYRGKPANQSVLVVEFTGRLSGLQEAERLHKVYAGNDHGRAEFLRINQIGETISAPVNNMENILYGYLGIAEDLDKLDFDAKRRRVVKSRKAIKDIAEASMKTQ</sequence>
<reference evidence="4" key="2">
    <citation type="submission" date="2025-04" db="UniProtKB">
        <authorList>
            <consortium name="RefSeq"/>
        </authorList>
    </citation>
    <scope>IDENTIFICATION</scope>
    <source>
        <tissue evidence="4 5">Leaves</tissue>
    </source>
</reference>
<dbReference type="Pfam" id="PF03468">
    <property type="entry name" value="XS"/>
    <property type="match status" value="1"/>
</dbReference>
<dbReference type="Proteomes" id="UP001652660">
    <property type="component" value="Chromosome 1e"/>
</dbReference>
<feature type="compositionally biased region" description="Basic and acidic residues" evidence="1">
    <location>
        <begin position="1"/>
        <end position="13"/>
    </location>
</feature>
<dbReference type="RefSeq" id="XP_071913916.1">
    <property type="nucleotide sequence ID" value="XM_072057815.1"/>
</dbReference>
<feature type="region of interest" description="Disordered" evidence="1">
    <location>
        <begin position="1"/>
        <end position="197"/>
    </location>
</feature>
<dbReference type="OrthoDB" id="777694at2759"/>
<feature type="region of interest" description="Disordered" evidence="1">
    <location>
        <begin position="672"/>
        <end position="695"/>
    </location>
</feature>
<feature type="compositionally biased region" description="Pro residues" evidence="1">
    <location>
        <begin position="15"/>
        <end position="28"/>
    </location>
</feature>
<feature type="compositionally biased region" description="Basic and acidic residues" evidence="1">
    <location>
        <begin position="117"/>
        <end position="131"/>
    </location>
</feature>
<reference evidence="3" key="1">
    <citation type="journal article" date="2025" name="Foods">
        <title>Unveiling the Microbial Signatures of Arabica Coffee Cherries: Insights into Ripeness Specific Diversity, Functional Traits, and Implications for Quality and Safety.</title>
        <authorList>
            <consortium name="RefSeq"/>
            <person name="Tenea G.N."/>
            <person name="Cifuentes V."/>
            <person name="Reyes P."/>
            <person name="Cevallos-Vallejos M."/>
        </authorList>
    </citation>
    <scope>NUCLEOTIDE SEQUENCE [LARGE SCALE GENOMIC DNA]</scope>
</reference>
<dbReference type="AlphaFoldDB" id="A0A6P6U0J5"/>
<proteinExistence type="predicted"/>